<protein>
    <submittedName>
        <fullName evidence="1">Uncharacterized protein</fullName>
    </submittedName>
</protein>
<organism evidence="1 2">
    <name type="scientific">Spirodela intermedia</name>
    <name type="common">Intermediate duckweed</name>
    <dbReference type="NCBI Taxonomy" id="51605"/>
    <lineage>
        <taxon>Eukaryota</taxon>
        <taxon>Viridiplantae</taxon>
        <taxon>Streptophyta</taxon>
        <taxon>Embryophyta</taxon>
        <taxon>Tracheophyta</taxon>
        <taxon>Spermatophyta</taxon>
        <taxon>Magnoliopsida</taxon>
        <taxon>Liliopsida</taxon>
        <taxon>Araceae</taxon>
        <taxon>Lemnoideae</taxon>
        <taxon>Spirodela</taxon>
    </lineage>
</organism>
<evidence type="ECO:0000313" key="1">
    <source>
        <dbReference type="EMBL" id="CAA7395688.1"/>
    </source>
</evidence>
<keyword evidence="2" id="KW-1185">Reference proteome</keyword>
<dbReference type="EMBL" id="LR746268">
    <property type="protein sequence ID" value="CAA7395688.1"/>
    <property type="molecule type" value="Genomic_DNA"/>
</dbReference>
<dbReference type="Proteomes" id="UP000663760">
    <property type="component" value="Chromosome 5"/>
</dbReference>
<name>A0A7I8KF27_SPIIN</name>
<gene>
    <name evidence="1" type="ORF">SI8410_05006351</name>
</gene>
<sequence>MGEKKNLFNSLLSRADVTNRRSLFLVNQIICNQKYIISRVNCGL</sequence>
<proteinExistence type="predicted"/>
<dbReference type="AlphaFoldDB" id="A0A7I8KF27"/>
<reference evidence="1" key="1">
    <citation type="submission" date="2020-02" db="EMBL/GenBank/DDBJ databases">
        <authorList>
            <person name="Scholz U."/>
            <person name="Mascher M."/>
            <person name="Fiebig A."/>
        </authorList>
    </citation>
    <scope>NUCLEOTIDE SEQUENCE</scope>
</reference>
<accession>A0A7I8KF27</accession>
<evidence type="ECO:0000313" key="2">
    <source>
        <dbReference type="Proteomes" id="UP000663760"/>
    </source>
</evidence>